<accession>A0AAW0TY18</accession>
<dbReference type="EMBL" id="JARAKH010000024">
    <property type="protein sequence ID" value="KAK8391566.1"/>
    <property type="molecule type" value="Genomic_DNA"/>
</dbReference>
<evidence type="ECO:0000313" key="3">
    <source>
        <dbReference type="Proteomes" id="UP001487740"/>
    </source>
</evidence>
<reference evidence="2 3" key="1">
    <citation type="submission" date="2023-03" db="EMBL/GenBank/DDBJ databases">
        <title>High-quality genome of Scylla paramamosain provides insights in environmental adaptation.</title>
        <authorList>
            <person name="Zhang L."/>
        </authorList>
    </citation>
    <scope>NUCLEOTIDE SEQUENCE [LARGE SCALE GENOMIC DNA]</scope>
    <source>
        <strain evidence="2">LZ_2023a</strain>
        <tissue evidence="2">Muscle</tissue>
    </source>
</reference>
<protein>
    <submittedName>
        <fullName evidence="2">Uncharacterized protein</fullName>
    </submittedName>
</protein>
<sequence length="110" mass="11429">MRGAARSCETRQGAGSSVVRQSLEATQYGPGRFISLGIFASLLPLELAVNPKGAPVFKCSDRVGVARDGGRAASPSLGPDAHRPGRPRPFQRPQAACRGCAERGRAGGGR</sequence>
<keyword evidence="3" id="KW-1185">Reference proteome</keyword>
<name>A0AAW0TY18_SCYPA</name>
<organism evidence="2 3">
    <name type="scientific">Scylla paramamosain</name>
    <name type="common">Mud crab</name>
    <dbReference type="NCBI Taxonomy" id="85552"/>
    <lineage>
        <taxon>Eukaryota</taxon>
        <taxon>Metazoa</taxon>
        <taxon>Ecdysozoa</taxon>
        <taxon>Arthropoda</taxon>
        <taxon>Crustacea</taxon>
        <taxon>Multicrustacea</taxon>
        <taxon>Malacostraca</taxon>
        <taxon>Eumalacostraca</taxon>
        <taxon>Eucarida</taxon>
        <taxon>Decapoda</taxon>
        <taxon>Pleocyemata</taxon>
        <taxon>Brachyura</taxon>
        <taxon>Eubrachyura</taxon>
        <taxon>Portunoidea</taxon>
        <taxon>Portunidae</taxon>
        <taxon>Portuninae</taxon>
        <taxon>Scylla</taxon>
    </lineage>
</organism>
<feature type="region of interest" description="Disordered" evidence="1">
    <location>
        <begin position="1"/>
        <end position="21"/>
    </location>
</feature>
<evidence type="ECO:0000256" key="1">
    <source>
        <dbReference type="SAM" id="MobiDB-lite"/>
    </source>
</evidence>
<comment type="caution">
    <text evidence="2">The sequence shown here is derived from an EMBL/GenBank/DDBJ whole genome shotgun (WGS) entry which is preliminary data.</text>
</comment>
<gene>
    <name evidence="2" type="ORF">O3P69_017241</name>
</gene>
<feature type="region of interest" description="Disordered" evidence="1">
    <location>
        <begin position="68"/>
        <end position="110"/>
    </location>
</feature>
<proteinExistence type="predicted"/>
<feature type="compositionally biased region" description="Basic and acidic residues" evidence="1">
    <location>
        <begin position="100"/>
        <end position="110"/>
    </location>
</feature>
<dbReference type="Proteomes" id="UP001487740">
    <property type="component" value="Unassembled WGS sequence"/>
</dbReference>
<dbReference type="AlphaFoldDB" id="A0AAW0TY18"/>
<evidence type="ECO:0000313" key="2">
    <source>
        <dbReference type="EMBL" id="KAK8391566.1"/>
    </source>
</evidence>